<protein>
    <recommendedName>
        <fullName evidence="4">DUF3489 domain-containing protein</fullName>
    </recommendedName>
</protein>
<accession>A0A1N6D926</accession>
<dbReference type="EMBL" id="FSQW01000001">
    <property type="protein sequence ID" value="SIN67184.1"/>
    <property type="molecule type" value="Genomic_DNA"/>
</dbReference>
<evidence type="ECO:0000313" key="3">
    <source>
        <dbReference type="Proteomes" id="UP000185192"/>
    </source>
</evidence>
<keyword evidence="3" id="KW-1185">Reference proteome</keyword>
<feature type="region of interest" description="Disordered" evidence="1">
    <location>
        <begin position="1"/>
        <end position="20"/>
    </location>
</feature>
<proteinExistence type="predicted"/>
<dbReference type="InterPro" id="IPR021880">
    <property type="entry name" value="DUF3489"/>
</dbReference>
<dbReference type="Pfam" id="PF11994">
    <property type="entry name" value="DUF3489"/>
    <property type="match status" value="1"/>
</dbReference>
<evidence type="ECO:0008006" key="4">
    <source>
        <dbReference type="Google" id="ProtNLM"/>
    </source>
</evidence>
<dbReference type="Gene3D" id="1.10.10.10">
    <property type="entry name" value="Winged helix-like DNA-binding domain superfamily/Winged helix DNA-binding domain"/>
    <property type="match status" value="1"/>
</dbReference>
<dbReference type="InterPro" id="IPR036390">
    <property type="entry name" value="WH_DNA-bd_sf"/>
</dbReference>
<dbReference type="InterPro" id="IPR036388">
    <property type="entry name" value="WH-like_DNA-bd_sf"/>
</dbReference>
<dbReference type="AlphaFoldDB" id="A0A1N6D926"/>
<evidence type="ECO:0000313" key="2">
    <source>
        <dbReference type="EMBL" id="SIN67184.1"/>
    </source>
</evidence>
<dbReference type="STRING" id="1123272.SAMN02745824_1701"/>
<dbReference type="Proteomes" id="UP000185192">
    <property type="component" value="Unassembled WGS sequence"/>
</dbReference>
<evidence type="ECO:0000256" key="1">
    <source>
        <dbReference type="SAM" id="MobiDB-lite"/>
    </source>
</evidence>
<gene>
    <name evidence="2" type="ORF">SAMN02745824_1701</name>
</gene>
<sequence length="94" mass="10533">MEALDPPAPSWRTKMATTKPQTKSAKVIALLKRGKGASIDEICKATQWKQHSVRAFLTGLRKKGFVLAREQRGDEATIYRITRAPDQKVQQVAK</sequence>
<dbReference type="SUPFAM" id="SSF46785">
    <property type="entry name" value="Winged helix' DNA-binding domain"/>
    <property type="match status" value="1"/>
</dbReference>
<name>A0A1N6D926_9SPHN</name>
<reference evidence="3" key="1">
    <citation type="submission" date="2016-11" db="EMBL/GenBank/DDBJ databases">
        <authorList>
            <person name="Varghese N."/>
            <person name="Submissions S."/>
        </authorList>
    </citation>
    <scope>NUCLEOTIDE SEQUENCE [LARGE SCALE GENOMIC DNA]</scope>
    <source>
        <strain evidence="3">DSM 22363</strain>
    </source>
</reference>
<organism evidence="2 3">
    <name type="scientific">Parasphingorhabdus marina DSM 22363</name>
    <dbReference type="NCBI Taxonomy" id="1123272"/>
    <lineage>
        <taxon>Bacteria</taxon>
        <taxon>Pseudomonadati</taxon>
        <taxon>Pseudomonadota</taxon>
        <taxon>Alphaproteobacteria</taxon>
        <taxon>Sphingomonadales</taxon>
        <taxon>Sphingomonadaceae</taxon>
        <taxon>Parasphingorhabdus</taxon>
    </lineage>
</organism>